<protein>
    <submittedName>
        <fullName evidence="2">Uncharacterized protein</fullName>
    </submittedName>
</protein>
<name>C4A054_BRAFL</name>
<feature type="region of interest" description="Disordered" evidence="1">
    <location>
        <begin position="98"/>
        <end position="127"/>
    </location>
</feature>
<evidence type="ECO:0000256" key="1">
    <source>
        <dbReference type="SAM" id="MobiDB-lite"/>
    </source>
</evidence>
<evidence type="ECO:0000313" key="2">
    <source>
        <dbReference type="EMBL" id="EEN41822.1"/>
    </source>
</evidence>
<accession>C4A054</accession>
<dbReference type="AlphaFoldDB" id="C4A054"/>
<dbReference type="EMBL" id="GG666784">
    <property type="protein sequence ID" value="EEN41822.1"/>
    <property type="molecule type" value="Genomic_DNA"/>
</dbReference>
<proteinExistence type="predicted"/>
<dbReference type="InParanoid" id="C4A054"/>
<organism>
    <name type="scientific">Branchiostoma floridae</name>
    <name type="common">Florida lancelet</name>
    <name type="synonym">Amphioxus</name>
    <dbReference type="NCBI Taxonomy" id="7739"/>
    <lineage>
        <taxon>Eukaryota</taxon>
        <taxon>Metazoa</taxon>
        <taxon>Chordata</taxon>
        <taxon>Cephalochordata</taxon>
        <taxon>Leptocardii</taxon>
        <taxon>Amphioxiformes</taxon>
        <taxon>Branchiostomatidae</taxon>
        <taxon>Branchiostoma</taxon>
    </lineage>
</organism>
<gene>
    <name evidence="2" type="ORF">BRAFLDRAFT_111066</name>
</gene>
<reference evidence="2" key="1">
    <citation type="journal article" date="2008" name="Nature">
        <title>The amphioxus genome and the evolution of the chordate karyotype.</title>
        <authorList>
            <consortium name="US DOE Joint Genome Institute (JGI-PGF)"/>
            <person name="Putnam N.H."/>
            <person name="Butts T."/>
            <person name="Ferrier D.E.K."/>
            <person name="Furlong R.F."/>
            <person name="Hellsten U."/>
            <person name="Kawashima T."/>
            <person name="Robinson-Rechavi M."/>
            <person name="Shoguchi E."/>
            <person name="Terry A."/>
            <person name="Yu J.-K."/>
            <person name="Benito-Gutierrez E.L."/>
            <person name="Dubchak I."/>
            <person name="Garcia-Fernandez J."/>
            <person name="Gibson-Brown J.J."/>
            <person name="Grigoriev I.V."/>
            <person name="Horton A.C."/>
            <person name="de Jong P.J."/>
            <person name="Jurka J."/>
            <person name="Kapitonov V.V."/>
            <person name="Kohara Y."/>
            <person name="Kuroki Y."/>
            <person name="Lindquist E."/>
            <person name="Lucas S."/>
            <person name="Osoegawa K."/>
            <person name="Pennacchio L.A."/>
            <person name="Salamov A.A."/>
            <person name="Satou Y."/>
            <person name="Sauka-Spengler T."/>
            <person name="Schmutz J."/>
            <person name="Shin-I T."/>
            <person name="Toyoda A."/>
            <person name="Bronner-Fraser M."/>
            <person name="Fujiyama A."/>
            <person name="Holland L.Z."/>
            <person name="Holland P.W.H."/>
            <person name="Satoh N."/>
            <person name="Rokhsar D.S."/>
        </authorList>
    </citation>
    <scope>NUCLEOTIDE SEQUENCE [LARGE SCALE GENOMIC DNA]</scope>
    <source>
        <strain evidence="2">S238N-H82</strain>
        <tissue evidence="2">Testes</tissue>
    </source>
</reference>
<sequence length="127" mass="14643">MDDQQLDRLPEHVRPRMPVTEMVLKTFVSNSVRCCIRKLVYAYEASRRVVLSWADSESIRLRRGKESGQGYRLVRKLAEQGPRRWWSRLHTHVISKGPQLQWASPNPVLQPSPEAREGKRPAGASAR</sequence>